<dbReference type="GO" id="GO:0061630">
    <property type="term" value="F:ubiquitin protein ligase activity"/>
    <property type="evidence" value="ECO:0007669"/>
    <property type="project" value="InterPro"/>
</dbReference>
<sequence length="304" mass="34889">MLSREIELACNYRKCRQPLLETAVVTICQHIFCPIHGPNLESGLRTNCPACNSPLDRNANDFIEVDLQPSDRFKSLILAGQSPHVILDITKRAISFFQLQQSLRSQFVEYVAAKSVEKTKLLEKEFKSLTLKMKEENSVHEHMKKALTQECEELRSKLIASDQKLSQLERECQKLRVSSRNDGGNISTTESDLLNRSFARPNNIPKQSWNPDLKRAHEVMRISPDSMSDYSPMKSSVRLNQDGHMFNQSIRPNRGSPFRFVPVNSTNREPKNDCTSKTFQFNFSNDRHRNRKPGFPDFSGTLSR</sequence>
<proteinExistence type="predicted"/>
<feature type="region of interest" description="Disordered" evidence="2">
    <location>
        <begin position="284"/>
        <end position="304"/>
    </location>
</feature>
<gene>
    <name evidence="3" type="ORF">HDID_LOCUS9095</name>
</gene>
<dbReference type="GO" id="GO:0007131">
    <property type="term" value="P:reciprocal meiotic recombination"/>
    <property type="evidence" value="ECO:0007669"/>
    <property type="project" value="InterPro"/>
</dbReference>
<name>A0A0R3SUC9_HYMDI</name>
<dbReference type="EMBL" id="UYSG01011209">
    <property type="protein sequence ID" value="VDL61413.1"/>
    <property type="molecule type" value="Genomic_DNA"/>
</dbReference>
<evidence type="ECO:0000313" key="4">
    <source>
        <dbReference type="Proteomes" id="UP000274504"/>
    </source>
</evidence>
<dbReference type="PANTHER" id="PTHR14305">
    <property type="entry name" value="E3 UBIQUITIN-PROTEIN LIGASE CCNB1IP1"/>
    <property type="match status" value="1"/>
</dbReference>
<reference evidence="3 4" key="2">
    <citation type="submission" date="2018-11" db="EMBL/GenBank/DDBJ databases">
        <authorList>
            <consortium name="Pathogen Informatics"/>
        </authorList>
    </citation>
    <scope>NUCLEOTIDE SEQUENCE [LARGE SCALE GENOMIC DNA]</scope>
</reference>
<evidence type="ECO:0000256" key="2">
    <source>
        <dbReference type="SAM" id="MobiDB-lite"/>
    </source>
</evidence>
<accession>A0A0R3SUC9</accession>
<keyword evidence="1" id="KW-0175">Coiled coil</keyword>
<evidence type="ECO:0000313" key="5">
    <source>
        <dbReference type="WBParaSite" id="HDID_0000909701-mRNA-1"/>
    </source>
</evidence>
<dbReference type="PANTHER" id="PTHR14305:SF0">
    <property type="entry name" value="E3 UBIQUITIN-PROTEIN LIGASE CCNB1IP1"/>
    <property type="match status" value="1"/>
</dbReference>
<dbReference type="AlphaFoldDB" id="A0A0R3SUC9"/>
<evidence type="ECO:0000256" key="1">
    <source>
        <dbReference type="SAM" id="Coils"/>
    </source>
</evidence>
<dbReference type="WBParaSite" id="HDID_0000909701-mRNA-1">
    <property type="protein sequence ID" value="HDID_0000909701-mRNA-1"/>
    <property type="gene ID" value="HDID_0000909701"/>
</dbReference>
<dbReference type="GO" id="GO:0000795">
    <property type="term" value="C:synaptonemal complex"/>
    <property type="evidence" value="ECO:0007669"/>
    <property type="project" value="InterPro"/>
</dbReference>
<dbReference type="Proteomes" id="UP000274504">
    <property type="component" value="Unassembled WGS sequence"/>
</dbReference>
<reference evidence="5" key="1">
    <citation type="submission" date="2017-02" db="UniProtKB">
        <authorList>
            <consortium name="WormBaseParasite"/>
        </authorList>
    </citation>
    <scope>IDENTIFICATION</scope>
</reference>
<organism evidence="5">
    <name type="scientific">Hymenolepis diminuta</name>
    <name type="common">Rat tapeworm</name>
    <dbReference type="NCBI Taxonomy" id="6216"/>
    <lineage>
        <taxon>Eukaryota</taxon>
        <taxon>Metazoa</taxon>
        <taxon>Spiralia</taxon>
        <taxon>Lophotrochozoa</taxon>
        <taxon>Platyhelminthes</taxon>
        <taxon>Cestoda</taxon>
        <taxon>Eucestoda</taxon>
        <taxon>Cyclophyllidea</taxon>
        <taxon>Hymenolepididae</taxon>
        <taxon>Hymenolepis</taxon>
    </lineage>
</organism>
<protein>
    <submittedName>
        <fullName evidence="5">RING-type domain-containing protein</fullName>
    </submittedName>
</protein>
<feature type="coiled-coil region" evidence="1">
    <location>
        <begin position="137"/>
        <end position="178"/>
    </location>
</feature>
<dbReference type="InterPro" id="IPR042448">
    <property type="entry name" value="CCNB1IP1"/>
</dbReference>
<dbReference type="OrthoDB" id="441210at2759"/>
<dbReference type="STRING" id="6216.A0A0R3SUC9"/>
<evidence type="ECO:0000313" key="3">
    <source>
        <dbReference type="EMBL" id="VDL61413.1"/>
    </source>
</evidence>